<dbReference type="RefSeq" id="WP_090239201.1">
    <property type="nucleotide sequence ID" value="NZ_FOJW01000011.1"/>
</dbReference>
<evidence type="ECO:0000313" key="4">
    <source>
        <dbReference type="EMBL" id="SFB24687.1"/>
    </source>
</evidence>
<feature type="chain" id="PRO_5039191195" description="Lysozyme inhibitor LprI-like N-terminal domain-containing protein" evidence="2">
    <location>
        <begin position="24"/>
        <end position="222"/>
    </location>
</feature>
<keyword evidence="5" id="KW-1185">Reference proteome</keyword>
<evidence type="ECO:0000313" key="5">
    <source>
        <dbReference type="Proteomes" id="UP000198642"/>
    </source>
</evidence>
<accession>A0A1I0ZH06</accession>
<feature type="domain" description="Lysozyme inhibitor LprI-like N-terminal" evidence="3">
    <location>
        <begin position="124"/>
        <end position="216"/>
    </location>
</feature>
<evidence type="ECO:0000256" key="1">
    <source>
        <dbReference type="SAM" id="MobiDB-lite"/>
    </source>
</evidence>
<feature type="compositionally biased region" description="Polar residues" evidence="1">
    <location>
        <begin position="40"/>
        <end position="53"/>
    </location>
</feature>
<feature type="compositionally biased region" description="Polar residues" evidence="1">
    <location>
        <begin position="83"/>
        <end position="99"/>
    </location>
</feature>
<dbReference type="OrthoDB" id="2438161at2"/>
<feature type="compositionally biased region" description="Basic and acidic residues" evidence="1">
    <location>
        <begin position="105"/>
        <end position="127"/>
    </location>
</feature>
<dbReference type="EMBL" id="FOJW01000011">
    <property type="protein sequence ID" value="SFB24687.1"/>
    <property type="molecule type" value="Genomic_DNA"/>
</dbReference>
<dbReference type="PANTHER" id="PTHR39176">
    <property type="entry name" value="PERIPLASMIC PROTEIN-RELATED"/>
    <property type="match status" value="1"/>
</dbReference>
<name>A0A1I0ZH06_9BACI</name>
<dbReference type="InterPro" id="IPR009739">
    <property type="entry name" value="LprI-like_N"/>
</dbReference>
<gene>
    <name evidence="4" type="ORF">SAMN04488072_11170</name>
</gene>
<dbReference type="PROSITE" id="PS51257">
    <property type="entry name" value="PROKAR_LIPOPROTEIN"/>
    <property type="match status" value="1"/>
</dbReference>
<dbReference type="PANTHER" id="PTHR39176:SF1">
    <property type="entry name" value="PERIPLASMIC PROTEIN"/>
    <property type="match status" value="1"/>
</dbReference>
<reference evidence="4 5" key="1">
    <citation type="submission" date="2016-10" db="EMBL/GenBank/DDBJ databases">
        <authorList>
            <person name="de Groot N.N."/>
        </authorList>
    </citation>
    <scope>NUCLEOTIDE SEQUENCE [LARGE SCALE GENOMIC DNA]</scope>
    <source>
        <strain evidence="4 5">CGMCC 1.3702</strain>
    </source>
</reference>
<feature type="region of interest" description="Disordered" evidence="1">
    <location>
        <begin position="27"/>
        <end position="136"/>
    </location>
</feature>
<feature type="signal peptide" evidence="2">
    <location>
        <begin position="1"/>
        <end position="23"/>
    </location>
</feature>
<sequence>MKNNHKFLMVMLTVIFVVLVACGNASEESNANSSNKSLDRSTTQNANGNLSNKSSKDTDKNRTENSSEDTDDTHIHDQEDTSENTSANSNDGKSLTSGNSDDDVTENKKEEYLNKLNRMEESDKNAEAKTTISDMEEQEEERYKNWDKALNEIYGVLKEQLSTEQMDKLRKEQRNWVEHRDEAAKKASLEYEGGSTESLEYVATQASLTKERCYKLVANYMK</sequence>
<feature type="compositionally biased region" description="Basic and acidic residues" evidence="1">
    <location>
        <begin position="54"/>
        <end position="65"/>
    </location>
</feature>
<protein>
    <recommendedName>
        <fullName evidence="3">Lysozyme inhibitor LprI-like N-terminal domain-containing protein</fullName>
    </recommendedName>
</protein>
<evidence type="ECO:0000259" key="3">
    <source>
        <dbReference type="Pfam" id="PF07007"/>
    </source>
</evidence>
<keyword evidence="2" id="KW-0732">Signal</keyword>
<dbReference type="Gene3D" id="1.20.1270.180">
    <property type="match status" value="1"/>
</dbReference>
<organism evidence="4 5">
    <name type="scientific">Lentibacillus halodurans</name>
    <dbReference type="NCBI Taxonomy" id="237679"/>
    <lineage>
        <taxon>Bacteria</taxon>
        <taxon>Bacillati</taxon>
        <taxon>Bacillota</taxon>
        <taxon>Bacilli</taxon>
        <taxon>Bacillales</taxon>
        <taxon>Bacillaceae</taxon>
        <taxon>Lentibacillus</taxon>
    </lineage>
</organism>
<proteinExistence type="predicted"/>
<dbReference type="AlphaFoldDB" id="A0A1I0ZH06"/>
<dbReference type="Proteomes" id="UP000198642">
    <property type="component" value="Unassembled WGS sequence"/>
</dbReference>
<dbReference type="Pfam" id="PF07007">
    <property type="entry name" value="LprI"/>
    <property type="match status" value="1"/>
</dbReference>
<evidence type="ECO:0000256" key="2">
    <source>
        <dbReference type="SAM" id="SignalP"/>
    </source>
</evidence>